<dbReference type="Gene3D" id="3.30.70.330">
    <property type="match status" value="3"/>
</dbReference>
<dbReference type="InterPro" id="IPR012677">
    <property type="entry name" value="Nucleotide-bd_a/b_plait_sf"/>
</dbReference>
<keyword evidence="1 2" id="KW-0694">RNA-binding</keyword>
<evidence type="ECO:0000313" key="6">
    <source>
        <dbReference type="Proteomes" id="UP000655588"/>
    </source>
</evidence>
<dbReference type="PANTHER" id="PTHR21245">
    <property type="entry name" value="HETEROGENEOUS NUCLEAR RIBONUCLEOPROTEIN"/>
    <property type="match status" value="1"/>
</dbReference>
<protein>
    <recommendedName>
        <fullName evidence="4">RRM domain-containing protein</fullName>
    </recommendedName>
</protein>
<name>A0A833RPK8_9HYME</name>
<dbReference type="GO" id="GO:0003723">
    <property type="term" value="F:RNA binding"/>
    <property type="evidence" value="ECO:0007669"/>
    <property type="project" value="UniProtKB-UniRule"/>
</dbReference>
<dbReference type="CDD" id="cd12251">
    <property type="entry name" value="RRM3_hnRNPR_like"/>
    <property type="match status" value="1"/>
</dbReference>
<feature type="domain" description="RRM" evidence="4">
    <location>
        <begin position="386"/>
        <end position="456"/>
    </location>
</feature>
<dbReference type="PROSITE" id="PS50102">
    <property type="entry name" value="RRM"/>
    <property type="match status" value="3"/>
</dbReference>
<comment type="caution">
    <text evidence="5">The sequence shown here is derived from an EMBL/GenBank/DDBJ whole genome shotgun (WGS) entry which is preliminary data.</text>
</comment>
<reference evidence="5" key="1">
    <citation type="submission" date="2019-11" db="EMBL/GenBank/DDBJ databases">
        <title>The nuclear and mitochondrial genomes of Frieseomelitta varia - a highly eusocial stingless bee (Meliponini) with a permanently sterile worker caste.</title>
        <authorList>
            <person name="Freitas F.C.P."/>
            <person name="Lourenco A.P."/>
            <person name="Nunes F.M.F."/>
            <person name="Paschoal A.R."/>
            <person name="Abreu F.C.P."/>
            <person name="Barbin F.O."/>
            <person name="Bataglia L."/>
            <person name="Cardoso-Junior C.A.M."/>
            <person name="Cervoni M.S."/>
            <person name="Silva S.R."/>
            <person name="Dalarmi F."/>
            <person name="Del Lama M.A."/>
            <person name="Depintor T.S."/>
            <person name="Ferreira K.M."/>
            <person name="Goria P.S."/>
            <person name="Jaskot M.C."/>
            <person name="Lago D.C."/>
            <person name="Luna-Lucena D."/>
            <person name="Moda L.M."/>
            <person name="Nascimento L."/>
            <person name="Pedrino M."/>
            <person name="Rabico F.O."/>
            <person name="Sanches F.C."/>
            <person name="Santos D.E."/>
            <person name="Santos C.G."/>
            <person name="Vieira J."/>
            <person name="Lopes T.F."/>
            <person name="Barchuk A.R."/>
            <person name="Hartfelder K."/>
            <person name="Simoes Z.L.P."/>
            <person name="Bitondi M.M.G."/>
            <person name="Pinheiro D.G."/>
        </authorList>
    </citation>
    <scope>NUCLEOTIDE SEQUENCE</scope>
    <source>
        <strain evidence="5">USP_RPSP 00005682</strain>
        <tissue evidence="5">Whole individual</tissue>
    </source>
</reference>
<sequence length="604" mass="67474">MAEGNGEIKMEEKQSKEEMEYVERTEDFSKLIQYGLDEKVAGKLDEIYKTGKLAHVDLDERALDALKEFPVDGALNVLTQFLESNLEHVSNKSAYLCGVMKTYRQKSRAGQGTGTSTTPKAPDEDKIKMILERTGYPLDVTTGQRKYGGPPPNWEGPTPGTGCEVFCGKIPKDMYEDELIPLFEKCGKIWDLRLMMDPMAGCNRGYAFITFTNREAAQQAVRELDNHEIKPGKNLKVNISVPNLRLFVGNIPKSKGKEEILEEFGKLTGKLNDYEIRKGKKIGVTVSYNNHRLFVGNIPKNRDRDDLFEEFTKHAPGLTEVIIYSSPDDKKKNRGFCFLEYESHKAASLAKRRLSTGRIKVWGCDIIVDWADPQEEPDEQTMSKVRVLYVKNLTQDCSEEKLKESFEQYGNIERVKKIKDYAFVHFEERDNAVKAMNELNGKEIGGSHIEVSLAKPPSDKKKKEEMLRARERRMMQMFQGRSGGSPSHPSMMGGPMPVRGPGQGPRGTGAGMRGQMGRGDYAGKRKFDGGHQNQGESKRRFQSNWGNQPLAQQPLGNAYGLASVNGGSGGGGGGDIGFGGRTATLGGISSDDHEWYQDSYQSWS</sequence>
<dbReference type="CDD" id="cd21065">
    <property type="entry name" value="NURR_Syncrip-like"/>
    <property type="match status" value="1"/>
</dbReference>
<dbReference type="CDD" id="cd12250">
    <property type="entry name" value="RRM2_hnRNPR_like"/>
    <property type="match status" value="1"/>
</dbReference>
<dbReference type="Pfam" id="PF18360">
    <property type="entry name" value="hnRNP_Q_AcD"/>
    <property type="match status" value="1"/>
</dbReference>
<keyword evidence="6" id="KW-1185">Reference proteome</keyword>
<accession>A0A833RPK8</accession>
<dbReference type="CDD" id="cd12249">
    <property type="entry name" value="RRM1_hnRNPR_like"/>
    <property type="match status" value="1"/>
</dbReference>
<gene>
    <name evidence="5" type="ORF">E2986_09537</name>
</gene>
<dbReference type="FunFam" id="3.30.70.330:FF:000213">
    <property type="entry name" value="Uncharacterized protein, isoform R"/>
    <property type="match status" value="1"/>
</dbReference>
<proteinExistence type="predicted"/>
<evidence type="ECO:0000259" key="4">
    <source>
        <dbReference type="PROSITE" id="PS50102"/>
    </source>
</evidence>
<dbReference type="InterPro" id="IPR035979">
    <property type="entry name" value="RBD_domain_sf"/>
</dbReference>
<evidence type="ECO:0000313" key="5">
    <source>
        <dbReference type="EMBL" id="KAF3427524.1"/>
    </source>
</evidence>
<dbReference type="SMART" id="SM00360">
    <property type="entry name" value="RRM"/>
    <property type="match status" value="3"/>
</dbReference>
<evidence type="ECO:0000256" key="3">
    <source>
        <dbReference type="SAM" id="MobiDB-lite"/>
    </source>
</evidence>
<evidence type="ECO:0000256" key="2">
    <source>
        <dbReference type="PROSITE-ProRule" id="PRU00176"/>
    </source>
</evidence>
<feature type="domain" description="RRM" evidence="4">
    <location>
        <begin position="291"/>
        <end position="373"/>
    </location>
</feature>
<feature type="region of interest" description="Disordered" evidence="3">
    <location>
        <begin position="565"/>
        <end position="604"/>
    </location>
</feature>
<feature type="compositionally biased region" description="Gly residues" evidence="3">
    <location>
        <begin position="566"/>
        <end position="580"/>
    </location>
</feature>
<organism evidence="5 6">
    <name type="scientific">Frieseomelitta varia</name>
    <dbReference type="NCBI Taxonomy" id="561572"/>
    <lineage>
        <taxon>Eukaryota</taxon>
        <taxon>Metazoa</taxon>
        <taxon>Ecdysozoa</taxon>
        <taxon>Arthropoda</taxon>
        <taxon>Hexapoda</taxon>
        <taxon>Insecta</taxon>
        <taxon>Pterygota</taxon>
        <taxon>Neoptera</taxon>
        <taxon>Endopterygota</taxon>
        <taxon>Hymenoptera</taxon>
        <taxon>Apocrita</taxon>
        <taxon>Aculeata</taxon>
        <taxon>Apoidea</taxon>
        <taxon>Anthophila</taxon>
        <taxon>Apidae</taxon>
        <taxon>Frieseomelitta</taxon>
    </lineage>
</organism>
<dbReference type="EMBL" id="WNWW01000251">
    <property type="protein sequence ID" value="KAF3427524.1"/>
    <property type="molecule type" value="Genomic_DNA"/>
</dbReference>
<feature type="domain" description="RRM" evidence="4">
    <location>
        <begin position="163"/>
        <end position="242"/>
    </location>
</feature>
<dbReference type="InterPro" id="IPR041337">
    <property type="entry name" value="hnRNP_Q_AcD"/>
</dbReference>
<dbReference type="InterPro" id="IPR000504">
    <property type="entry name" value="RRM_dom"/>
</dbReference>
<dbReference type="Pfam" id="PF00076">
    <property type="entry name" value="RRM_1"/>
    <property type="match status" value="3"/>
</dbReference>
<dbReference type="SUPFAM" id="SSF54928">
    <property type="entry name" value="RNA-binding domain, RBD"/>
    <property type="match status" value="3"/>
</dbReference>
<evidence type="ECO:0000256" key="1">
    <source>
        <dbReference type="ARBA" id="ARBA00022884"/>
    </source>
</evidence>
<dbReference type="FunFam" id="3.30.70.330:FF:000024">
    <property type="entry name" value="Heterogeneous nuclear ribonucleoprotein q isoform"/>
    <property type="match status" value="1"/>
</dbReference>
<dbReference type="Proteomes" id="UP000655588">
    <property type="component" value="Unassembled WGS sequence"/>
</dbReference>
<dbReference type="FunFam" id="3.30.70.330:FF:000175">
    <property type="entry name" value="Heterogeneous nuclear ribonucleoprotein Q"/>
    <property type="match status" value="1"/>
</dbReference>
<dbReference type="AlphaFoldDB" id="A0A833RPK8"/>